<dbReference type="PANTHER" id="PTHR43133">
    <property type="entry name" value="RNA POLYMERASE ECF-TYPE SIGMA FACTO"/>
    <property type="match status" value="1"/>
</dbReference>
<dbReference type="SUPFAM" id="SSF88659">
    <property type="entry name" value="Sigma3 and sigma4 domains of RNA polymerase sigma factors"/>
    <property type="match status" value="1"/>
</dbReference>
<evidence type="ECO:0000313" key="9">
    <source>
        <dbReference type="EMBL" id="RYU10309.1"/>
    </source>
</evidence>
<reference evidence="9 10" key="1">
    <citation type="submission" date="2019-01" db="EMBL/GenBank/DDBJ databases">
        <title>Nocardioides guangzhouensis sp. nov., an actinobacterium isolated from soil.</title>
        <authorList>
            <person name="Fu Y."/>
            <person name="Cai Y."/>
            <person name="Lin Z."/>
            <person name="Chen P."/>
        </authorList>
    </citation>
    <scope>NUCLEOTIDE SEQUENCE [LARGE SCALE GENOMIC DNA]</scope>
    <source>
        <strain evidence="9 10">NBRC 105384</strain>
    </source>
</reference>
<keyword evidence="10" id="KW-1185">Reference proteome</keyword>
<dbReference type="Pfam" id="PF08281">
    <property type="entry name" value="Sigma70_r4_2"/>
    <property type="match status" value="1"/>
</dbReference>
<evidence type="ECO:0000256" key="5">
    <source>
        <dbReference type="ARBA" id="ARBA00023163"/>
    </source>
</evidence>
<comment type="caution">
    <text evidence="9">The sequence shown here is derived from an EMBL/GenBank/DDBJ whole genome shotgun (WGS) entry which is preliminary data.</text>
</comment>
<dbReference type="InterPro" id="IPR013325">
    <property type="entry name" value="RNA_pol_sigma_r2"/>
</dbReference>
<protein>
    <submittedName>
        <fullName evidence="9">SigE family RNA polymerase sigma factor</fullName>
    </submittedName>
</protein>
<organism evidence="9 10">
    <name type="scientific">Nocardioides iriomotensis</name>
    <dbReference type="NCBI Taxonomy" id="715784"/>
    <lineage>
        <taxon>Bacteria</taxon>
        <taxon>Bacillati</taxon>
        <taxon>Actinomycetota</taxon>
        <taxon>Actinomycetes</taxon>
        <taxon>Propionibacteriales</taxon>
        <taxon>Nocardioidaceae</taxon>
        <taxon>Nocardioides</taxon>
    </lineage>
</organism>
<dbReference type="GO" id="GO:0016987">
    <property type="term" value="F:sigma factor activity"/>
    <property type="evidence" value="ECO:0007669"/>
    <property type="project" value="UniProtKB-KW"/>
</dbReference>
<dbReference type="GO" id="GO:0003677">
    <property type="term" value="F:DNA binding"/>
    <property type="evidence" value="ECO:0007669"/>
    <property type="project" value="UniProtKB-KW"/>
</dbReference>
<dbReference type="InterPro" id="IPR013324">
    <property type="entry name" value="RNA_pol_sigma_r3/r4-like"/>
</dbReference>
<dbReference type="InterPro" id="IPR036388">
    <property type="entry name" value="WH-like_DNA-bd_sf"/>
</dbReference>
<evidence type="ECO:0000259" key="7">
    <source>
        <dbReference type="Pfam" id="PF04542"/>
    </source>
</evidence>
<keyword evidence="2" id="KW-0805">Transcription regulation</keyword>
<dbReference type="Gene3D" id="1.10.1740.10">
    <property type="match status" value="1"/>
</dbReference>
<dbReference type="InterPro" id="IPR007627">
    <property type="entry name" value="RNA_pol_sigma70_r2"/>
</dbReference>
<evidence type="ECO:0000256" key="1">
    <source>
        <dbReference type="ARBA" id="ARBA00010641"/>
    </source>
</evidence>
<evidence type="ECO:0000256" key="3">
    <source>
        <dbReference type="ARBA" id="ARBA00023082"/>
    </source>
</evidence>
<dbReference type="InterPro" id="IPR014325">
    <property type="entry name" value="RNA_pol_sigma-E_actinobac"/>
</dbReference>
<feature type="domain" description="RNA polymerase sigma-70 region 2" evidence="7">
    <location>
        <begin position="16"/>
        <end position="77"/>
    </location>
</feature>
<evidence type="ECO:0000256" key="4">
    <source>
        <dbReference type="ARBA" id="ARBA00023125"/>
    </source>
</evidence>
<dbReference type="Gene3D" id="1.10.10.10">
    <property type="entry name" value="Winged helix-like DNA-binding domain superfamily/Winged helix DNA-binding domain"/>
    <property type="match status" value="1"/>
</dbReference>
<sequence>MRQAERDAAFSEYVASRQERLRRVAYAMCGSWHQAEDLLQTAFTKLYVAWPRLSRAGVEDAYVRRIILNALLDERRRPSSRELPGLPDRDPAAPPGPGVEVRDELVQALQQLPPMQRRTVVLRHVADLSVEQVAHELGISVGTVKSHTSRGLARLQELLATPAQNRRQED</sequence>
<evidence type="ECO:0000256" key="6">
    <source>
        <dbReference type="SAM" id="MobiDB-lite"/>
    </source>
</evidence>
<dbReference type="PANTHER" id="PTHR43133:SF50">
    <property type="entry name" value="ECF RNA POLYMERASE SIGMA FACTOR SIGM"/>
    <property type="match status" value="1"/>
</dbReference>
<dbReference type="EMBL" id="SDPU01000032">
    <property type="protein sequence ID" value="RYU10309.1"/>
    <property type="molecule type" value="Genomic_DNA"/>
</dbReference>
<dbReference type="GO" id="GO:0006352">
    <property type="term" value="P:DNA-templated transcription initiation"/>
    <property type="evidence" value="ECO:0007669"/>
    <property type="project" value="InterPro"/>
</dbReference>
<dbReference type="InterPro" id="IPR039425">
    <property type="entry name" value="RNA_pol_sigma-70-like"/>
</dbReference>
<dbReference type="Pfam" id="PF04542">
    <property type="entry name" value="Sigma70_r2"/>
    <property type="match status" value="1"/>
</dbReference>
<dbReference type="AlphaFoldDB" id="A0A4Q5IZ10"/>
<dbReference type="InterPro" id="IPR014284">
    <property type="entry name" value="RNA_pol_sigma-70_dom"/>
</dbReference>
<dbReference type="NCBIfam" id="TIGR02937">
    <property type="entry name" value="sigma70-ECF"/>
    <property type="match status" value="1"/>
</dbReference>
<name>A0A4Q5IZ10_9ACTN</name>
<evidence type="ECO:0000313" key="10">
    <source>
        <dbReference type="Proteomes" id="UP000291189"/>
    </source>
</evidence>
<proteinExistence type="inferred from homology"/>
<evidence type="ECO:0000256" key="2">
    <source>
        <dbReference type="ARBA" id="ARBA00023015"/>
    </source>
</evidence>
<keyword evidence="4" id="KW-0238">DNA-binding</keyword>
<dbReference type="RefSeq" id="WP_129988745.1">
    <property type="nucleotide sequence ID" value="NZ_SDPU01000032.1"/>
</dbReference>
<accession>A0A4Q5IZ10</accession>
<dbReference type="NCBIfam" id="TIGR02983">
    <property type="entry name" value="SigE-fam_strep"/>
    <property type="match status" value="1"/>
</dbReference>
<dbReference type="InterPro" id="IPR013249">
    <property type="entry name" value="RNA_pol_sigma70_r4_t2"/>
</dbReference>
<feature type="region of interest" description="Disordered" evidence="6">
    <location>
        <begin position="78"/>
        <end position="100"/>
    </location>
</feature>
<feature type="domain" description="RNA polymerase sigma factor 70 region 4 type 2" evidence="8">
    <location>
        <begin position="103"/>
        <end position="155"/>
    </location>
</feature>
<gene>
    <name evidence="9" type="ORF">ETU37_18200</name>
</gene>
<keyword evidence="3" id="KW-0731">Sigma factor</keyword>
<comment type="similarity">
    <text evidence="1">Belongs to the sigma-70 factor family. ECF subfamily.</text>
</comment>
<dbReference type="Proteomes" id="UP000291189">
    <property type="component" value="Unassembled WGS sequence"/>
</dbReference>
<evidence type="ECO:0000259" key="8">
    <source>
        <dbReference type="Pfam" id="PF08281"/>
    </source>
</evidence>
<dbReference type="SUPFAM" id="SSF88946">
    <property type="entry name" value="Sigma2 domain of RNA polymerase sigma factors"/>
    <property type="match status" value="1"/>
</dbReference>
<dbReference type="OrthoDB" id="3292386at2"/>
<dbReference type="CDD" id="cd06171">
    <property type="entry name" value="Sigma70_r4"/>
    <property type="match status" value="1"/>
</dbReference>
<keyword evidence="5" id="KW-0804">Transcription</keyword>